<keyword evidence="1" id="KW-0472">Membrane</keyword>
<organism evidence="2 3">
    <name type="scientific">Oceanipulchritudo coccoides</name>
    <dbReference type="NCBI Taxonomy" id="2706888"/>
    <lineage>
        <taxon>Bacteria</taxon>
        <taxon>Pseudomonadati</taxon>
        <taxon>Verrucomicrobiota</taxon>
        <taxon>Opitutia</taxon>
        <taxon>Puniceicoccales</taxon>
        <taxon>Oceanipulchritudinaceae</taxon>
        <taxon>Oceanipulchritudo</taxon>
    </lineage>
</organism>
<reference evidence="2 3" key="1">
    <citation type="submission" date="2020-02" db="EMBL/GenBank/DDBJ databases">
        <title>Albibacoteraceae fam. nov., the first described family within the subdivision 4 Verrucomicrobia.</title>
        <authorList>
            <person name="Xi F."/>
        </authorList>
    </citation>
    <scope>NUCLEOTIDE SEQUENCE [LARGE SCALE GENOMIC DNA]</scope>
    <source>
        <strain evidence="2 3">CK1056</strain>
    </source>
</reference>
<name>A0A6B2LYD4_9BACT</name>
<dbReference type="RefSeq" id="WP_163961706.1">
    <property type="nucleotide sequence ID" value="NZ_JAAGNX010000001.1"/>
</dbReference>
<gene>
    <name evidence="2" type="ORF">G0Q06_01355</name>
</gene>
<evidence type="ECO:0000313" key="2">
    <source>
        <dbReference type="EMBL" id="NDV61089.1"/>
    </source>
</evidence>
<dbReference type="AlphaFoldDB" id="A0A6B2LYD4"/>
<accession>A0A6B2LYD4</accession>
<keyword evidence="1" id="KW-1133">Transmembrane helix</keyword>
<feature type="transmembrane region" description="Helical" evidence="1">
    <location>
        <begin position="108"/>
        <end position="132"/>
    </location>
</feature>
<keyword evidence="3" id="KW-1185">Reference proteome</keyword>
<proteinExistence type="predicted"/>
<comment type="caution">
    <text evidence="2">The sequence shown here is derived from an EMBL/GenBank/DDBJ whole genome shotgun (WGS) entry which is preliminary data.</text>
</comment>
<evidence type="ECO:0000313" key="3">
    <source>
        <dbReference type="Proteomes" id="UP000478417"/>
    </source>
</evidence>
<dbReference type="EMBL" id="JAAGNX010000001">
    <property type="protein sequence ID" value="NDV61089.1"/>
    <property type="molecule type" value="Genomic_DNA"/>
</dbReference>
<evidence type="ECO:0000256" key="1">
    <source>
        <dbReference type="SAM" id="Phobius"/>
    </source>
</evidence>
<sequence length="148" mass="15864">MIQTAAGIRGQTVEEYVTAMTVERARKIAQQGTGAGAEGVLISGRQGPASPFLLAHKGAKAYRTVMLKRFINVLTIIVWVIFGPSACLTMADFLFGTGNNFANSMPTFSFRATAVGLLVGNSIVAALSYIFLGKPYIWWKDIGSLGDK</sequence>
<keyword evidence="1" id="KW-0812">Transmembrane</keyword>
<protein>
    <submittedName>
        <fullName evidence="2">Uncharacterized protein</fullName>
    </submittedName>
</protein>
<feature type="transmembrane region" description="Helical" evidence="1">
    <location>
        <begin position="70"/>
        <end position="96"/>
    </location>
</feature>
<dbReference type="Proteomes" id="UP000478417">
    <property type="component" value="Unassembled WGS sequence"/>
</dbReference>